<gene>
    <name evidence="1" type="ORF">AVDCRST_MAG01-01-4992</name>
</gene>
<proteinExistence type="predicted"/>
<protein>
    <submittedName>
        <fullName evidence="1">Uncharacterized protein</fullName>
    </submittedName>
</protein>
<accession>A0A6J4QTN6</accession>
<sequence>MSAVAHLGTGTSTRHRKPLRVILAAPGEIGRMVDTSTSVLP</sequence>
<dbReference type="EMBL" id="CADCUW010000655">
    <property type="protein sequence ID" value="CAA9454453.1"/>
    <property type="molecule type" value="Genomic_DNA"/>
</dbReference>
<name>A0A6J4QTN6_9ACTN</name>
<reference evidence="1" key="1">
    <citation type="submission" date="2020-02" db="EMBL/GenBank/DDBJ databases">
        <authorList>
            <person name="Meier V. D."/>
        </authorList>
    </citation>
    <scope>NUCLEOTIDE SEQUENCE</scope>
    <source>
        <strain evidence="1">AVDCRST_MAG01</strain>
    </source>
</reference>
<dbReference type="AlphaFoldDB" id="A0A6J4QTN6"/>
<evidence type="ECO:0000313" key="1">
    <source>
        <dbReference type="EMBL" id="CAA9454453.1"/>
    </source>
</evidence>
<organism evidence="1">
    <name type="scientific">uncultured Rubrobacteraceae bacterium</name>
    <dbReference type="NCBI Taxonomy" id="349277"/>
    <lineage>
        <taxon>Bacteria</taxon>
        <taxon>Bacillati</taxon>
        <taxon>Actinomycetota</taxon>
        <taxon>Rubrobacteria</taxon>
        <taxon>Rubrobacterales</taxon>
        <taxon>Rubrobacteraceae</taxon>
        <taxon>environmental samples</taxon>
    </lineage>
</organism>